<feature type="non-terminal residue" evidence="1">
    <location>
        <position position="1"/>
    </location>
</feature>
<dbReference type="EMBL" id="LJHD01000285">
    <property type="protein sequence ID" value="ONI38599.1"/>
    <property type="molecule type" value="Genomic_DNA"/>
</dbReference>
<name>A0ACC8X993_9FIRM</name>
<dbReference type="Proteomes" id="UP000188637">
    <property type="component" value="Unassembled WGS sequence"/>
</dbReference>
<keyword evidence="2" id="KW-1185">Reference proteome</keyword>
<sequence length="172" mass="20111">EIIQREQILKRIHDEGHAFGLHTFTHDYKKVYLSPESFINEMEETQRKINEVLGEELEIKVIRFPGGSAGKLNQQYFEAIKNKDYHIFDWNVNIEDGVQPNLSPQQFLENAKICSDNSITKILLAHCNLSNANTCIALPLIIDYYKEQGYRFDIITNDTKEYYYSFKGEILK</sequence>
<gene>
    <name evidence="1" type="ORF">AN640_02355</name>
</gene>
<evidence type="ECO:0000313" key="2">
    <source>
        <dbReference type="Proteomes" id="UP000188637"/>
    </source>
</evidence>
<reference evidence="1" key="1">
    <citation type="submission" date="2016-08" db="EMBL/GenBank/DDBJ databases">
        <authorList>
            <person name="Ngugi D.K."/>
            <person name="Miyake S."/>
            <person name="Stingl U."/>
        </authorList>
    </citation>
    <scope>NUCLEOTIDE SEQUENCE</scope>
    <source>
        <strain evidence="1">SCG-D08WGA-EpuloA1</strain>
    </source>
</reference>
<comment type="caution">
    <text evidence="1">The sequence shown here is derived from an EMBL/GenBank/DDBJ whole genome shotgun (WGS) entry which is preliminary data.</text>
</comment>
<proteinExistence type="predicted"/>
<organism evidence="1 2">
    <name type="scientific">Candidatus Epulonipiscium fishelsonii</name>
    <dbReference type="NCBI Taxonomy" id="77094"/>
    <lineage>
        <taxon>Bacteria</taxon>
        <taxon>Bacillati</taxon>
        <taxon>Bacillota</taxon>
        <taxon>Clostridia</taxon>
        <taxon>Lachnospirales</taxon>
        <taxon>Lachnospiraceae</taxon>
        <taxon>Candidatus Epulonipiscium</taxon>
    </lineage>
</organism>
<evidence type="ECO:0000313" key="1">
    <source>
        <dbReference type="EMBL" id="ONI38599.1"/>
    </source>
</evidence>
<protein>
    <submittedName>
        <fullName evidence="1">Polysaccharide deacetylase</fullName>
    </submittedName>
</protein>
<accession>A0ACC8X993</accession>